<name>A0AAV5QJK0_9ASCO</name>
<keyword evidence="8" id="KW-0067">ATP-binding</keyword>
<keyword evidence="5" id="KW-0479">Metal-binding</keyword>
<evidence type="ECO:0000256" key="1">
    <source>
        <dbReference type="ARBA" id="ARBA00001946"/>
    </source>
</evidence>
<dbReference type="Proteomes" id="UP001360560">
    <property type="component" value="Unassembled WGS sequence"/>
</dbReference>
<dbReference type="GO" id="GO:0009117">
    <property type="term" value="P:nucleotide metabolic process"/>
    <property type="evidence" value="ECO:0007669"/>
    <property type="project" value="UniProtKB-KW"/>
</dbReference>
<evidence type="ECO:0000256" key="7">
    <source>
        <dbReference type="ARBA" id="ARBA00022801"/>
    </source>
</evidence>
<evidence type="ECO:0000256" key="8">
    <source>
        <dbReference type="ARBA" id="ARBA00022840"/>
    </source>
</evidence>
<dbReference type="GO" id="GO:0005524">
    <property type="term" value="F:ATP binding"/>
    <property type="evidence" value="ECO:0007669"/>
    <property type="project" value="UniProtKB-KW"/>
</dbReference>
<dbReference type="InterPro" id="IPR009453">
    <property type="entry name" value="ISN1"/>
</dbReference>
<comment type="catalytic activity">
    <reaction evidence="11">
        <text>IMP + H2O = inosine + phosphate</text>
        <dbReference type="Rhea" id="RHEA:27718"/>
        <dbReference type="ChEBI" id="CHEBI:15377"/>
        <dbReference type="ChEBI" id="CHEBI:17596"/>
        <dbReference type="ChEBI" id="CHEBI:43474"/>
        <dbReference type="ChEBI" id="CHEBI:58053"/>
        <dbReference type="EC" id="3.1.3.99"/>
    </reaction>
</comment>
<dbReference type="SUPFAM" id="SSF56784">
    <property type="entry name" value="HAD-like"/>
    <property type="match status" value="1"/>
</dbReference>
<dbReference type="GO" id="GO:0000287">
    <property type="term" value="F:magnesium ion binding"/>
    <property type="evidence" value="ECO:0007669"/>
    <property type="project" value="InterPro"/>
</dbReference>
<keyword evidence="9 12" id="KW-0460">Magnesium</keyword>
<keyword evidence="10 12" id="KW-0546">Nucleotide metabolism</keyword>
<dbReference type="GO" id="GO:0071592">
    <property type="term" value="P:nicotinic acid riboside biosynthetic process"/>
    <property type="evidence" value="ECO:0007669"/>
    <property type="project" value="TreeGrafter"/>
</dbReference>
<dbReference type="GO" id="GO:0008253">
    <property type="term" value="F:5'-nucleotidase activity"/>
    <property type="evidence" value="ECO:0007669"/>
    <property type="project" value="InterPro"/>
</dbReference>
<evidence type="ECO:0000256" key="6">
    <source>
        <dbReference type="ARBA" id="ARBA00022741"/>
    </source>
</evidence>
<dbReference type="Pfam" id="PF06437">
    <property type="entry name" value="ISN1"/>
    <property type="match status" value="1"/>
</dbReference>
<comment type="similarity">
    <text evidence="2 12">Belongs to the ISN1 family.</text>
</comment>
<evidence type="ECO:0000313" key="14">
    <source>
        <dbReference type="Proteomes" id="UP001360560"/>
    </source>
</evidence>
<dbReference type="PIRSF" id="PIRSF028836">
    <property type="entry name" value="ISN1"/>
    <property type="match status" value="1"/>
</dbReference>
<keyword evidence="14" id="KW-1185">Reference proteome</keyword>
<evidence type="ECO:0000256" key="4">
    <source>
        <dbReference type="ARBA" id="ARBA00015544"/>
    </source>
</evidence>
<evidence type="ECO:0000256" key="5">
    <source>
        <dbReference type="ARBA" id="ARBA00022723"/>
    </source>
</evidence>
<reference evidence="13 14" key="1">
    <citation type="journal article" date="2023" name="Elife">
        <title>Identification of key yeast species and microbe-microbe interactions impacting larval growth of Drosophila in the wild.</title>
        <authorList>
            <person name="Mure A."/>
            <person name="Sugiura Y."/>
            <person name="Maeda R."/>
            <person name="Honda K."/>
            <person name="Sakurai N."/>
            <person name="Takahashi Y."/>
            <person name="Watada M."/>
            <person name="Katoh T."/>
            <person name="Gotoh A."/>
            <person name="Gotoh Y."/>
            <person name="Taniguchi I."/>
            <person name="Nakamura K."/>
            <person name="Hayashi T."/>
            <person name="Katayama T."/>
            <person name="Uemura T."/>
            <person name="Hattori Y."/>
        </authorList>
    </citation>
    <scope>NUCLEOTIDE SEQUENCE [LARGE SCALE GENOMIC DNA]</scope>
    <source>
        <strain evidence="13 14">SC-9</strain>
    </source>
</reference>
<evidence type="ECO:0000256" key="9">
    <source>
        <dbReference type="ARBA" id="ARBA00022842"/>
    </source>
</evidence>
<dbReference type="GO" id="GO:0006190">
    <property type="term" value="P:inosine salvage"/>
    <property type="evidence" value="ECO:0007669"/>
    <property type="project" value="InterPro"/>
</dbReference>
<dbReference type="GeneID" id="90072766"/>
<evidence type="ECO:0000256" key="12">
    <source>
        <dbReference type="PIRNR" id="PIRNR028836"/>
    </source>
</evidence>
<evidence type="ECO:0000256" key="11">
    <source>
        <dbReference type="ARBA" id="ARBA00047413"/>
    </source>
</evidence>
<dbReference type="PANTHER" id="PTHR28213">
    <property type="entry name" value="IMP-SPECIFIC 5'-NUCLEOTIDASE 1"/>
    <property type="match status" value="1"/>
</dbReference>
<dbReference type="RefSeq" id="XP_064851787.1">
    <property type="nucleotide sequence ID" value="XM_064995715.1"/>
</dbReference>
<comment type="function">
    <text evidence="12">IMP-specific 5'-nucleotidase involved in IMP (inositol monophosphate) degradation.</text>
</comment>
<keyword evidence="6" id="KW-0547">Nucleotide-binding</keyword>
<dbReference type="AlphaFoldDB" id="A0AAV5QJK0"/>
<accession>A0AAV5QJK0</accession>
<evidence type="ECO:0000256" key="3">
    <source>
        <dbReference type="ARBA" id="ARBA00011881"/>
    </source>
</evidence>
<comment type="subunit">
    <text evidence="3 12">Homotetramer.</text>
</comment>
<dbReference type="GO" id="GO:0071590">
    <property type="term" value="P:nicotinamide riboside biosynthetic process"/>
    <property type="evidence" value="ECO:0007669"/>
    <property type="project" value="TreeGrafter"/>
</dbReference>
<organism evidence="13 14">
    <name type="scientific">Saccharomycopsis crataegensis</name>
    <dbReference type="NCBI Taxonomy" id="43959"/>
    <lineage>
        <taxon>Eukaryota</taxon>
        <taxon>Fungi</taxon>
        <taxon>Dikarya</taxon>
        <taxon>Ascomycota</taxon>
        <taxon>Saccharomycotina</taxon>
        <taxon>Saccharomycetes</taxon>
        <taxon>Saccharomycopsidaceae</taxon>
        <taxon>Saccharomycopsis</taxon>
    </lineage>
</organism>
<evidence type="ECO:0000256" key="10">
    <source>
        <dbReference type="ARBA" id="ARBA00023080"/>
    </source>
</evidence>
<dbReference type="EC" id="3.1.3.-" evidence="12"/>
<evidence type="ECO:0000313" key="13">
    <source>
        <dbReference type="EMBL" id="GMM34787.1"/>
    </source>
</evidence>
<gene>
    <name evidence="13" type="ORF">DASC09_021120</name>
</gene>
<dbReference type="InterPro" id="IPR036412">
    <property type="entry name" value="HAD-like_sf"/>
</dbReference>
<comment type="caution">
    <text evidence="13">The sequence shown here is derived from an EMBL/GenBank/DDBJ whole genome shotgun (WGS) entry which is preliminary data.</text>
</comment>
<evidence type="ECO:0000256" key="2">
    <source>
        <dbReference type="ARBA" id="ARBA00005307"/>
    </source>
</evidence>
<sequence length="407" mass="46078">MSSRYRVEYALKSHRRDAFIEWIKTLLAVPFVLHAVHGSTITGEESGKESRKRYAEIFSDIERLINDDIQAQKDGKLELSRLRQLVPELGLMFTPLPLEEAFYIEDKRRSISERRYVSPSFNDVRSILVTAQVLELAKSGLKLVTFDGDVTLYDDGECIAADSPLIGKLIGLLENNIHVGIVTAAGYSEKSGKKYYIRLKGLIDAVRETERLTVAQKEMLYIMGGESNFLFKYDTESQRLKYIRHEDWLLPEMQSWTAEDMEKVLDISEQCLSDLSEKLQLSAEIIRKERAIGIVAKSGSKLIREQLEEIVLSVQKKLENDEVAQRLKFCAFNGGSDVWVDVGDKSLGVNSLQRFLGGIKPQETLHVGDQFLSVGANDFKARLVSCTAWIASPSETEQCISDLLEWI</sequence>
<dbReference type="EMBL" id="BTFZ01000003">
    <property type="protein sequence ID" value="GMM34787.1"/>
    <property type="molecule type" value="Genomic_DNA"/>
</dbReference>
<protein>
    <recommendedName>
        <fullName evidence="4 12">IMP-specific 5'-nucleotidase 1</fullName>
        <ecNumber evidence="12">3.1.3.-</ecNumber>
    </recommendedName>
</protein>
<keyword evidence="7 12" id="KW-0378">Hydrolase</keyword>
<proteinExistence type="inferred from homology"/>
<dbReference type="PANTHER" id="PTHR28213:SF1">
    <property type="entry name" value="IMP-SPECIFIC 5'-NUCLEOTIDASE 1"/>
    <property type="match status" value="1"/>
</dbReference>
<comment type="cofactor">
    <cofactor evidence="1 12">
        <name>Mg(2+)</name>
        <dbReference type="ChEBI" id="CHEBI:18420"/>
    </cofactor>
</comment>